<feature type="compositionally biased region" description="Polar residues" evidence="1">
    <location>
        <begin position="59"/>
        <end position="73"/>
    </location>
</feature>
<accession>A0A1E3QH81</accession>
<proteinExistence type="predicted"/>
<dbReference type="AlphaFoldDB" id="A0A1E3QH81"/>
<dbReference type="OrthoDB" id="4077683at2759"/>
<keyword evidence="3" id="KW-1185">Reference proteome</keyword>
<gene>
    <name evidence="2" type="ORF">BABINDRAFT_10428</name>
</gene>
<dbReference type="EMBL" id="KV454443">
    <property type="protein sequence ID" value="ODQ77055.1"/>
    <property type="molecule type" value="Genomic_DNA"/>
</dbReference>
<evidence type="ECO:0000313" key="2">
    <source>
        <dbReference type="EMBL" id="ODQ77055.1"/>
    </source>
</evidence>
<protein>
    <submittedName>
        <fullName evidence="2">Uncharacterized protein</fullName>
    </submittedName>
</protein>
<evidence type="ECO:0000313" key="3">
    <source>
        <dbReference type="Proteomes" id="UP000094336"/>
    </source>
</evidence>
<dbReference type="GeneID" id="30144596"/>
<dbReference type="Proteomes" id="UP000094336">
    <property type="component" value="Unassembled WGS sequence"/>
</dbReference>
<reference evidence="3" key="1">
    <citation type="submission" date="2016-05" db="EMBL/GenBank/DDBJ databases">
        <title>Comparative genomics of biotechnologically important yeasts.</title>
        <authorList>
            <consortium name="DOE Joint Genome Institute"/>
            <person name="Riley R."/>
            <person name="Haridas S."/>
            <person name="Wolfe K.H."/>
            <person name="Lopes M.R."/>
            <person name="Hittinger C.T."/>
            <person name="Goker M."/>
            <person name="Salamov A."/>
            <person name="Wisecaver J."/>
            <person name="Long T.M."/>
            <person name="Aerts A.L."/>
            <person name="Barry K."/>
            <person name="Choi C."/>
            <person name="Clum A."/>
            <person name="Coughlan A.Y."/>
            <person name="Deshpande S."/>
            <person name="Douglass A.P."/>
            <person name="Hanson S.J."/>
            <person name="Klenk H.-P."/>
            <person name="Labutti K."/>
            <person name="Lapidus A."/>
            <person name="Lindquist E."/>
            <person name="Lipzen A."/>
            <person name="Meier-Kolthoff J.P."/>
            <person name="Ohm R.A."/>
            <person name="Otillar R.P."/>
            <person name="Pangilinan J."/>
            <person name="Peng Y."/>
            <person name="Rokas A."/>
            <person name="Rosa C.A."/>
            <person name="Scheuner C."/>
            <person name="Sibirny A.A."/>
            <person name="Slot J.C."/>
            <person name="Stielow J.B."/>
            <person name="Sun H."/>
            <person name="Kurtzman C.P."/>
            <person name="Blackwell M."/>
            <person name="Grigoriev I.V."/>
            <person name="Jeffries T.W."/>
        </authorList>
    </citation>
    <scope>NUCLEOTIDE SEQUENCE [LARGE SCALE GENOMIC DNA]</scope>
    <source>
        <strain evidence="3">NRRL Y-12698</strain>
    </source>
</reference>
<name>A0A1E3QH81_9ASCO</name>
<feature type="region of interest" description="Disordered" evidence="1">
    <location>
        <begin position="59"/>
        <end position="109"/>
    </location>
</feature>
<dbReference type="RefSeq" id="XP_018982383.1">
    <property type="nucleotide sequence ID" value="XM_019126742.1"/>
</dbReference>
<sequence>MKGKLLDLRCENEPWPLSKCKRVLRPFASKIRSFHDMAKHYPQILESSQDFGRILQLRTINRQSSSTPPSSNGARYGKGPKNRYTKSQYTIKPRSRTYEDDSDYDSGTEMQDLTFDIDSDRDDGEMVHPIQALDSYHRWKAMKPQVTEEGYQELSEIFELFKRFMSQAYTSDPARLQEHSAMKVGQCVEVTARQSMFDDENEAERDPSNHFNEADWYEHSPAMKLYTKWILLGQGLEILNSHVSDLYYVFPSLIHYCVEIKALRIAQIMASRYLSEVPSDLFWCYFVQRVGINTLHSPSEGQSSIQRNHFAELLNLAQLGYEETIISHLWNKVDFKLLWNHEPIWDEIKRIAVSQKQQHCTHLLLVVIVKNGAIVD</sequence>
<evidence type="ECO:0000256" key="1">
    <source>
        <dbReference type="SAM" id="MobiDB-lite"/>
    </source>
</evidence>
<organism evidence="2 3">
    <name type="scientific">Babjeviella inositovora NRRL Y-12698</name>
    <dbReference type="NCBI Taxonomy" id="984486"/>
    <lineage>
        <taxon>Eukaryota</taxon>
        <taxon>Fungi</taxon>
        <taxon>Dikarya</taxon>
        <taxon>Ascomycota</taxon>
        <taxon>Saccharomycotina</taxon>
        <taxon>Pichiomycetes</taxon>
        <taxon>Serinales incertae sedis</taxon>
        <taxon>Babjeviella</taxon>
    </lineage>
</organism>